<protein>
    <submittedName>
        <fullName evidence="1">Uncharacterized protein</fullName>
    </submittedName>
</protein>
<dbReference type="EMBL" id="CAJPIZ010019929">
    <property type="protein sequence ID" value="CAG2117115.1"/>
    <property type="molecule type" value="Genomic_DNA"/>
</dbReference>
<organism evidence="1">
    <name type="scientific">Medioppia subpectinata</name>
    <dbReference type="NCBI Taxonomy" id="1979941"/>
    <lineage>
        <taxon>Eukaryota</taxon>
        <taxon>Metazoa</taxon>
        <taxon>Ecdysozoa</taxon>
        <taxon>Arthropoda</taxon>
        <taxon>Chelicerata</taxon>
        <taxon>Arachnida</taxon>
        <taxon>Acari</taxon>
        <taxon>Acariformes</taxon>
        <taxon>Sarcoptiformes</taxon>
        <taxon>Oribatida</taxon>
        <taxon>Brachypylina</taxon>
        <taxon>Oppioidea</taxon>
        <taxon>Oppiidae</taxon>
        <taxon>Medioppia</taxon>
    </lineage>
</organism>
<dbReference type="EMBL" id="OC874504">
    <property type="protein sequence ID" value="CAD7637656.1"/>
    <property type="molecule type" value="Genomic_DNA"/>
</dbReference>
<name>A0A7R9LAB1_9ACAR</name>
<gene>
    <name evidence="1" type="ORF">OSB1V03_LOCUS17069</name>
</gene>
<keyword evidence="2" id="KW-1185">Reference proteome</keyword>
<accession>A0A7R9LAB1</accession>
<evidence type="ECO:0000313" key="2">
    <source>
        <dbReference type="Proteomes" id="UP000759131"/>
    </source>
</evidence>
<proteinExistence type="predicted"/>
<reference evidence="1" key="1">
    <citation type="submission" date="2020-11" db="EMBL/GenBank/DDBJ databases">
        <authorList>
            <person name="Tran Van P."/>
        </authorList>
    </citation>
    <scope>NUCLEOTIDE SEQUENCE</scope>
</reference>
<evidence type="ECO:0000313" key="1">
    <source>
        <dbReference type="EMBL" id="CAD7637656.1"/>
    </source>
</evidence>
<sequence length="133" mass="14353">MELAIINGTYRDSTQRNSIEQCMQLGIDAEQLKQLTHHIPMLATTPMRHTQHPIGAPLIISSRQFTVPTSAAHHMNGSGLPPLIAPDSGIIYSPYADFHSQYAQAAALLADYPTTHSGTAVIDSLTSSGGFLR</sequence>
<dbReference type="OrthoDB" id="6777263at2759"/>
<dbReference type="Proteomes" id="UP000759131">
    <property type="component" value="Unassembled WGS sequence"/>
</dbReference>
<dbReference type="AlphaFoldDB" id="A0A7R9LAB1"/>